<protein>
    <recommendedName>
        <fullName evidence="8">Zn(2)-C6 fungal-type domain-containing protein</fullName>
    </recommendedName>
</protein>
<keyword evidence="10" id="KW-1185">Reference proteome</keyword>
<dbReference type="SUPFAM" id="SSF57701">
    <property type="entry name" value="Zn2/Cys6 DNA-binding domain"/>
    <property type="match status" value="1"/>
</dbReference>
<feature type="domain" description="Zn(2)-C6 fungal-type" evidence="8">
    <location>
        <begin position="25"/>
        <end position="54"/>
    </location>
</feature>
<dbReference type="InterPro" id="IPR007219">
    <property type="entry name" value="XnlR_reg_dom"/>
</dbReference>
<dbReference type="GO" id="GO:0003677">
    <property type="term" value="F:DNA binding"/>
    <property type="evidence" value="ECO:0007669"/>
    <property type="project" value="UniProtKB-KW"/>
</dbReference>
<dbReference type="GO" id="GO:0000981">
    <property type="term" value="F:DNA-binding transcription factor activity, RNA polymerase II-specific"/>
    <property type="evidence" value="ECO:0007669"/>
    <property type="project" value="InterPro"/>
</dbReference>
<sequence>MAPSTDPQPRGQTTSTRRRRQNPVSCRFCREKKLRCDRQSPCSNCSSRGVFCSNEPKSQPRAASSDAADNAVLLDRLKHLEEIVRNQQTRPAFADDRLPDAPIASASPWQYPISPITSHVKHAPDQNGDTAPHETSVSEYAEAVQSLEGTGLRRDPWLRKDAVNTEVRVATVHHIVLLHSEPDLREMLSRKSTSFCTLPSKEEAVLLLDYYVDRLEDFQHVLHIPTVQEHLDACYTNLARGQPVNVSVLVVLLSIFASASILMSHHAGDNPPPFSRSDSTRISAYWAGFALDIIKDHHSRPCDRLEDVQATVLLATLLLNVEGFSARVHWFLTVLVSKARDLQLHKIDAPGSWASQKTRDKEIRRRVWWHIVTIDWILSASGGPQEGTYFVQPRHMVVNIPRNVDDRDLIYTNPPLDRPLSEPTAMSYDIQRLKLGDLCRAMVDLIPLSVTDTSSVDYQQVIALDHRFDVFLQELPSFLRNDEQSIQQSEQVVARYPQMRIQRQMLSMLSKTKRCKLHQPFLIRGSVERGYSYSRTMSLKAARAVLEERRSIEPFDTNRNPVDRYKLSTYVTYHTFMATIVLVMDLCFNNNSSSNNNVDHDDETRVTKAEVMEACRNLHQDRSGPGLGTAYLASLMEVLRKYKVKLQPPGTEHSRNNTTSQPVNTTIIPSQRSALHAQPPLYTFPSATENLNYVASISAPPIPPLQRHMMTSSNNDTNAALSYDLNSSSKFFDTNLPLKHSGTGGSAMSADPQGCFADFDDIWNDYVELGPSLDVLQWDSLLSDLGPGMA</sequence>
<evidence type="ECO:0000256" key="6">
    <source>
        <dbReference type="ARBA" id="ARBA00023242"/>
    </source>
</evidence>
<organism evidence="9 10">
    <name type="scientific">Cladophialophora chaetospira</name>
    <dbReference type="NCBI Taxonomy" id="386627"/>
    <lineage>
        <taxon>Eukaryota</taxon>
        <taxon>Fungi</taxon>
        <taxon>Dikarya</taxon>
        <taxon>Ascomycota</taxon>
        <taxon>Pezizomycotina</taxon>
        <taxon>Eurotiomycetes</taxon>
        <taxon>Chaetothyriomycetidae</taxon>
        <taxon>Chaetothyriales</taxon>
        <taxon>Herpotrichiellaceae</taxon>
        <taxon>Cladophialophora</taxon>
    </lineage>
</organism>
<dbReference type="SMART" id="SM00066">
    <property type="entry name" value="GAL4"/>
    <property type="match status" value="1"/>
</dbReference>
<dbReference type="CDD" id="cd12148">
    <property type="entry name" value="fungal_TF_MHR"/>
    <property type="match status" value="1"/>
</dbReference>
<evidence type="ECO:0000256" key="1">
    <source>
        <dbReference type="ARBA" id="ARBA00004123"/>
    </source>
</evidence>
<dbReference type="PANTHER" id="PTHR31001:SF90">
    <property type="entry name" value="CENTROMERE DNA-BINDING PROTEIN COMPLEX CBF3 SUBUNIT B"/>
    <property type="match status" value="1"/>
</dbReference>
<evidence type="ECO:0000256" key="3">
    <source>
        <dbReference type="ARBA" id="ARBA00023015"/>
    </source>
</evidence>
<dbReference type="GO" id="GO:0006351">
    <property type="term" value="P:DNA-templated transcription"/>
    <property type="evidence" value="ECO:0007669"/>
    <property type="project" value="InterPro"/>
</dbReference>
<dbReference type="EMBL" id="JAPDRK010000001">
    <property type="protein sequence ID" value="KAJ9617102.1"/>
    <property type="molecule type" value="Genomic_DNA"/>
</dbReference>
<evidence type="ECO:0000256" key="5">
    <source>
        <dbReference type="ARBA" id="ARBA00023163"/>
    </source>
</evidence>
<proteinExistence type="predicted"/>
<name>A0AA38XPA0_9EURO</name>
<dbReference type="Pfam" id="PF00172">
    <property type="entry name" value="Zn_clus"/>
    <property type="match status" value="1"/>
</dbReference>
<feature type="region of interest" description="Disordered" evidence="7">
    <location>
        <begin position="1"/>
        <end position="23"/>
    </location>
</feature>
<evidence type="ECO:0000256" key="4">
    <source>
        <dbReference type="ARBA" id="ARBA00023125"/>
    </source>
</evidence>
<dbReference type="InterPro" id="IPR050613">
    <property type="entry name" value="Sec_Metabolite_Reg"/>
</dbReference>
<comment type="subcellular location">
    <subcellularLocation>
        <location evidence="1">Nucleus</location>
    </subcellularLocation>
</comment>
<evidence type="ECO:0000256" key="7">
    <source>
        <dbReference type="SAM" id="MobiDB-lite"/>
    </source>
</evidence>
<dbReference type="InterPro" id="IPR036864">
    <property type="entry name" value="Zn2-C6_fun-type_DNA-bd_sf"/>
</dbReference>
<keyword evidence="4" id="KW-0238">DNA-binding</keyword>
<dbReference type="PROSITE" id="PS00463">
    <property type="entry name" value="ZN2_CY6_FUNGAL_1"/>
    <property type="match status" value="1"/>
</dbReference>
<gene>
    <name evidence="9" type="ORF">H2200_000823</name>
</gene>
<accession>A0AA38XPA0</accession>
<dbReference type="InterPro" id="IPR001138">
    <property type="entry name" value="Zn2Cys6_DnaBD"/>
</dbReference>
<dbReference type="GO" id="GO:0008270">
    <property type="term" value="F:zinc ion binding"/>
    <property type="evidence" value="ECO:0007669"/>
    <property type="project" value="InterPro"/>
</dbReference>
<evidence type="ECO:0000256" key="2">
    <source>
        <dbReference type="ARBA" id="ARBA00022723"/>
    </source>
</evidence>
<evidence type="ECO:0000259" key="8">
    <source>
        <dbReference type="PROSITE" id="PS50048"/>
    </source>
</evidence>
<keyword evidence="2" id="KW-0479">Metal-binding</keyword>
<dbReference type="GO" id="GO:0005634">
    <property type="term" value="C:nucleus"/>
    <property type="evidence" value="ECO:0007669"/>
    <property type="project" value="UniProtKB-SubCell"/>
</dbReference>
<keyword evidence="6" id="KW-0539">Nucleus</keyword>
<dbReference type="CDD" id="cd00067">
    <property type="entry name" value="GAL4"/>
    <property type="match status" value="1"/>
</dbReference>
<dbReference type="Pfam" id="PF04082">
    <property type="entry name" value="Fungal_trans"/>
    <property type="match status" value="1"/>
</dbReference>
<dbReference type="Proteomes" id="UP001172673">
    <property type="component" value="Unassembled WGS sequence"/>
</dbReference>
<dbReference type="Gene3D" id="4.10.240.10">
    <property type="entry name" value="Zn(2)-C6 fungal-type DNA-binding domain"/>
    <property type="match status" value="1"/>
</dbReference>
<comment type="caution">
    <text evidence="9">The sequence shown here is derived from an EMBL/GenBank/DDBJ whole genome shotgun (WGS) entry which is preliminary data.</text>
</comment>
<evidence type="ECO:0000313" key="9">
    <source>
        <dbReference type="EMBL" id="KAJ9617102.1"/>
    </source>
</evidence>
<dbReference type="AlphaFoldDB" id="A0AA38XPA0"/>
<keyword evidence="3" id="KW-0805">Transcription regulation</keyword>
<dbReference type="PROSITE" id="PS50048">
    <property type="entry name" value="ZN2_CY6_FUNGAL_2"/>
    <property type="match status" value="1"/>
</dbReference>
<reference evidence="9" key="1">
    <citation type="submission" date="2022-10" db="EMBL/GenBank/DDBJ databases">
        <title>Culturing micro-colonial fungi from biological soil crusts in the Mojave desert and describing Neophaeococcomyces mojavensis, and introducing the new genera and species Taxawa tesnikishii.</title>
        <authorList>
            <person name="Kurbessoian T."/>
            <person name="Stajich J.E."/>
        </authorList>
    </citation>
    <scope>NUCLEOTIDE SEQUENCE</scope>
    <source>
        <strain evidence="9">TK_41</strain>
    </source>
</reference>
<evidence type="ECO:0000313" key="10">
    <source>
        <dbReference type="Proteomes" id="UP001172673"/>
    </source>
</evidence>
<keyword evidence="5" id="KW-0804">Transcription</keyword>
<dbReference type="PANTHER" id="PTHR31001">
    <property type="entry name" value="UNCHARACTERIZED TRANSCRIPTIONAL REGULATORY PROTEIN"/>
    <property type="match status" value="1"/>
</dbReference>